<organism evidence="2 3">
    <name type="scientific">Podospora aff. communis PSN243</name>
    <dbReference type="NCBI Taxonomy" id="3040156"/>
    <lineage>
        <taxon>Eukaryota</taxon>
        <taxon>Fungi</taxon>
        <taxon>Dikarya</taxon>
        <taxon>Ascomycota</taxon>
        <taxon>Pezizomycotina</taxon>
        <taxon>Sordariomycetes</taxon>
        <taxon>Sordariomycetidae</taxon>
        <taxon>Sordariales</taxon>
        <taxon>Podosporaceae</taxon>
        <taxon>Podospora</taxon>
    </lineage>
</organism>
<accession>A0AAV9GPQ4</accession>
<reference evidence="2" key="1">
    <citation type="journal article" date="2023" name="Mol. Phylogenet. Evol.">
        <title>Genome-scale phylogeny and comparative genomics of the fungal order Sordariales.</title>
        <authorList>
            <person name="Hensen N."/>
            <person name="Bonometti L."/>
            <person name="Westerberg I."/>
            <person name="Brannstrom I.O."/>
            <person name="Guillou S."/>
            <person name="Cros-Aarteil S."/>
            <person name="Calhoun S."/>
            <person name="Haridas S."/>
            <person name="Kuo A."/>
            <person name="Mondo S."/>
            <person name="Pangilinan J."/>
            <person name="Riley R."/>
            <person name="LaButti K."/>
            <person name="Andreopoulos B."/>
            <person name="Lipzen A."/>
            <person name="Chen C."/>
            <person name="Yan M."/>
            <person name="Daum C."/>
            <person name="Ng V."/>
            <person name="Clum A."/>
            <person name="Steindorff A."/>
            <person name="Ohm R.A."/>
            <person name="Martin F."/>
            <person name="Silar P."/>
            <person name="Natvig D.O."/>
            <person name="Lalanne C."/>
            <person name="Gautier V."/>
            <person name="Ament-Velasquez S.L."/>
            <person name="Kruys A."/>
            <person name="Hutchinson M.I."/>
            <person name="Powell A.J."/>
            <person name="Barry K."/>
            <person name="Miller A.N."/>
            <person name="Grigoriev I.V."/>
            <person name="Debuchy R."/>
            <person name="Gladieux P."/>
            <person name="Hiltunen Thoren M."/>
            <person name="Johannesson H."/>
        </authorList>
    </citation>
    <scope>NUCLEOTIDE SEQUENCE</scope>
    <source>
        <strain evidence="2">PSN243</strain>
    </source>
</reference>
<sequence>MDGEPPRRVEGVERKGKGKAVDEQQEDLNQAGTQRDGGKSMLTRVAESATSLPTAIFGSGLGAGEIPQLGTGEKGTSSRSAEAINRLGETSAAALFGASSSGASAALRSGQTKEHIAKEEAAFSTFLDSTNPQSLVPEEPEEAWHESAPIHTSQSGRERPSQSVADQEKMDGANVVALLATAVEAEPDIGLRELNSEDDLSGLRKALFGDGSTDTTSSVAWDNVLNFIPRYLQGSGVSNSAAADMSTHLGAVGRDEAWEAWIGQWSRVLTGYQDEVWGDFGSLIDEARAEVQRLKAVEPNEKPPQPTALLRLRAILGHLRGDGSP</sequence>
<feature type="compositionally biased region" description="Basic and acidic residues" evidence="1">
    <location>
        <begin position="156"/>
        <end position="169"/>
    </location>
</feature>
<dbReference type="Proteomes" id="UP001321760">
    <property type="component" value="Unassembled WGS sequence"/>
</dbReference>
<reference evidence="2" key="2">
    <citation type="submission" date="2023-05" db="EMBL/GenBank/DDBJ databases">
        <authorList>
            <consortium name="Lawrence Berkeley National Laboratory"/>
            <person name="Steindorff A."/>
            <person name="Hensen N."/>
            <person name="Bonometti L."/>
            <person name="Westerberg I."/>
            <person name="Brannstrom I.O."/>
            <person name="Guillou S."/>
            <person name="Cros-Aarteil S."/>
            <person name="Calhoun S."/>
            <person name="Haridas S."/>
            <person name="Kuo A."/>
            <person name="Mondo S."/>
            <person name="Pangilinan J."/>
            <person name="Riley R."/>
            <person name="Labutti K."/>
            <person name="Andreopoulos B."/>
            <person name="Lipzen A."/>
            <person name="Chen C."/>
            <person name="Yanf M."/>
            <person name="Daum C."/>
            <person name="Ng V."/>
            <person name="Clum A."/>
            <person name="Ohm R."/>
            <person name="Martin F."/>
            <person name="Silar P."/>
            <person name="Natvig D."/>
            <person name="Lalanne C."/>
            <person name="Gautier V."/>
            <person name="Ament-Velasquez S.L."/>
            <person name="Kruys A."/>
            <person name="Hutchinson M.I."/>
            <person name="Powell A.J."/>
            <person name="Barry K."/>
            <person name="Miller A.N."/>
            <person name="Grigoriev I.V."/>
            <person name="Debuchy R."/>
            <person name="Gladieux P."/>
            <person name="Thoren M.H."/>
            <person name="Johannesson H."/>
        </authorList>
    </citation>
    <scope>NUCLEOTIDE SEQUENCE</scope>
    <source>
        <strain evidence="2">PSN243</strain>
    </source>
</reference>
<feature type="region of interest" description="Disordered" evidence="1">
    <location>
        <begin position="1"/>
        <end position="84"/>
    </location>
</feature>
<dbReference type="AlphaFoldDB" id="A0AAV9GPQ4"/>
<dbReference type="EMBL" id="MU865937">
    <property type="protein sequence ID" value="KAK4449392.1"/>
    <property type="molecule type" value="Genomic_DNA"/>
</dbReference>
<name>A0AAV9GPQ4_9PEZI</name>
<feature type="region of interest" description="Disordered" evidence="1">
    <location>
        <begin position="100"/>
        <end position="169"/>
    </location>
</feature>
<comment type="caution">
    <text evidence="2">The sequence shown here is derived from an EMBL/GenBank/DDBJ whole genome shotgun (WGS) entry which is preliminary data.</text>
</comment>
<feature type="compositionally biased region" description="Basic and acidic residues" evidence="1">
    <location>
        <begin position="111"/>
        <end position="121"/>
    </location>
</feature>
<proteinExistence type="predicted"/>
<protein>
    <submittedName>
        <fullName evidence="2">Uncharacterized protein</fullName>
    </submittedName>
</protein>
<gene>
    <name evidence="2" type="ORF">QBC34DRAFT_404805</name>
</gene>
<evidence type="ECO:0000313" key="3">
    <source>
        <dbReference type="Proteomes" id="UP001321760"/>
    </source>
</evidence>
<feature type="compositionally biased region" description="Low complexity" evidence="1">
    <location>
        <begin position="100"/>
        <end position="110"/>
    </location>
</feature>
<evidence type="ECO:0000256" key="1">
    <source>
        <dbReference type="SAM" id="MobiDB-lite"/>
    </source>
</evidence>
<feature type="compositionally biased region" description="Basic and acidic residues" evidence="1">
    <location>
        <begin position="1"/>
        <end position="22"/>
    </location>
</feature>
<evidence type="ECO:0000313" key="2">
    <source>
        <dbReference type="EMBL" id="KAK4449392.1"/>
    </source>
</evidence>
<keyword evidence="3" id="KW-1185">Reference proteome</keyword>